<dbReference type="AlphaFoldDB" id="A0A3M7M1I8"/>
<name>A0A3M7M1I8_9PLEO</name>
<sequence>MHASSIIALALGATAVSAAAFPNVEARQDKCDPYCQFPASVDCPVRGGVHVTKQQLASSAQKGDRSGSPYEQSASNLATTHCSGTQFKGIPLWTTDIHASDNQGAGSMFYAAAPNGTFYFCGTTSGRTQSGWPDSCKENTTP</sequence>
<keyword evidence="2" id="KW-0732">Signal</keyword>
<feature type="chain" id="PRO_5018145793" evidence="2">
    <location>
        <begin position="21"/>
        <end position="142"/>
    </location>
</feature>
<dbReference type="OrthoDB" id="3690554at2759"/>
<evidence type="ECO:0000256" key="2">
    <source>
        <dbReference type="SAM" id="SignalP"/>
    </source>
</evidence>
<evidence type="ECO:0000313" key="4">
    <source>
        <dbReference type="Proteomes" id="UP000265663"/>
    </source>
</evidence>
<dbReference type="Proteomes" id="UP000265663">
    <property type="component" value="Unassembled WGS sequence"/>
</dbReference>
<reference evidence="3 4" key="1">
    <citation type="journal article" date="2014" name="PLoS ONE">
        <title>De novo Genome Assembly of the Fungal Plant Pathogen Pyrenophora semeniperda.</title>
        <authorList>
            <person name="Soliai M.M."/>
            <person name="Meyer S.E."/>
            <person name="Udall J.A."/>
            <person name="Elzinga D.E."/>
            <person name="Hermansen R.A."/>
            <person name="Bodily P.M."/>
            <person name="Hart A.A."/>
            <person name="Coleman C.E."/>
        </authorList>
    </citation>
    <scope>NUCLEOTIDE SEQUENCE [LARGE SCALE GENOMIC DNA]</scope>
    <source>
        <strain evidence="3 4">CCB06</strain>
        <tissue evidence="3">Mycelium</tissue>
    </source>
</reference>
<evidence type="ECO:0000313" key="3">
    <source>
        <dbReference type="EMBL" id="RMZ68298.1"/>
    </source>
</evidence>
<accession>A0A3M7M1I8</accession>
<proteinExistence type="predicted"/>
<feature type="region of interest" description="Disordered" evidence="1">
    <location>
        <begin position="54"/>
        <end position="75"/>
    </location>
</feature>
<protein>
    <submittedName>
        <fullName evidence="3">Uncharacterized protein</fullName>
    </submittedName>
</protein>
<gene>
    <name evidence="3" type="ORF">GMOD_00004520</name>
</gene>
<organism evidence="3 4">
    <name type="scientific">Pyrenophora seminiperda CCB06</name>
    <dbReference type="NCBI Taxonomy" id="1302712"/>
    <lineage>
        <taxon>Eukaryota</taxon>
        <taxon>Fungi</taxon>
        <taxon>Dikarya</taxon>
        <taxon>Ascomycota</taxon>
        <taxon>Pezizomycotina</taxon>
        <taxon>Dothideomycetes</taxon>
        <taxon>Pleosporomycetidae</taxon>
        <taxon>Pleosporales</taxon>
        <taxon>Pleosporineae</taxon>
        <taxon>Pleosporaceae</taxon>
        <taxon>Pyrenophora</taxon>
    </lineage>
</organism>
<feature type="signal peptide" evidence="2">
    <location>
        <begin position="1"/>
        <end position="20"/>
    </location>
</feature>
<keyword evidence="4" id="KW-1185">Reference proteome</keyword>
<dbReference type="EMBL" id="KE747814">
    <property type="protein sequence ID" value="RMZ68298.1"/>
    <property type="molecule type" value="Genomic_DNA"/>
</dbReference>
<evidence type="ECO:0000256" key="1">
    <source>
        <dbReference type="SAM" id="MobiDB-lite"/>
    </source>
</evidence>